<feature type="domain" description="UspA" evidence="2">
    <location>
        <begin position="222"/>
        <end position="285"/>
    </location>
</feature>
<evidence type="ECO:0000256" key="1">
    <source>
        <dbReference type="ARBA" id="ARBA00008791"/>
    </source>
</evidence>
<dbReference type="RefSeq" id="WP_418160235.1">
    <property type="nucleotide sequence ID" value="NZ_JBBLZC010000014.1"/>
</dbReference>
<feature type="domain" description="UspA" evidence="2">
    <location>
        <begin position="12"/>
        <end position="150"/>
    </location>
</feature>
<proteinExistence type="inferred from homology"/>
<dbReference type="PANTHER" id="PTHR46268:SF6">
    <property type="entry name" value="UNIVERSAL STRESS PROTEIN UP12"/>
    <property type="match status" value="1"/>
</dbReference>
<dbReference type="EMBL" id="JBBLZC010000014">
    <property type="protein sequence ID" value="MEK0084385.1"/>
    <property type="molecule type" value="Genomic_DNA"/>
</dbReference>
<dbReference type="InterPro" id="IPR006015">
    <property type="entry name" value="Universal_stress_UspA"/>
</dbReference>
<dbReference type="InterPro" id="IPR006016">
    <property type="entry name" value="UspA"/>
</dbReference>
<comment type="caution">
    <text evidence="3">The sequence shown here is derived from an EMBL/GenBank/DDBJ whole genome shotgun (WGS) entry which is preliminary data.</text>
</comment>
<evidence type="ECO:0000259" key="2">
    <source>
        <dbReference type="Pfam" id="PF00582"/>
    </source>
</evidence>
<dbReference type="CDD" id="cd00293">
    <property type="entry name" value="USP-like"/>
    <property type="match status" value="2"/>
</dbReference>
<dbReference type="InterPro" id="IPR014729">
    <property type="entry name" value="Rossmann-like_a/b/a_fold"/>
</dbReference>
<evidence type="ECO:0000313" key="4">
    <source>
        <dbReference type="Proteomes" id="UP001375743"/>
    </source>
</evidence>
<dbReference type="PRINTS" id="PR01438">
    <property type="entry name" value="UNVRSLSTRESS"/>
</dbReference>
<dbReference type="SUPFAM" id="SSF52402">
    <property type="entry name" value="Adenine nucleotide alpha hydrolases-like"/>
    <property type="match status" value="2"/>
</dbReference>
<organism evidence="3 4">
    <name type="scientific">Benzoatithermus flavus</name>
    <dbReference type="NCBI Taxonomy" id="3108223"/>
    <lineage>
        <taxon>Bacteria</taxon>
        <taxon>Pseudomonadati</taxon>
        <taxon>Pseudomonadota</taxon>
        <taxon>Alphaproteobacteria</taxon>
        <taxon>Geminicoccales</taxon>
        <taxon>Geminicoccaceae</taxon>
        <taxon>Benzoatithermus</taxon>
    </lineage>
</organism>
<dbReference type="Proteomes" id="UP001375743">
    <property type="component" value="Unassembled WGS sequence"/>
</dbReference>
<dbReference type="PANTHER" id="PTHR46268">
    <property type="entry name" value="STRESS RESPONSE PROTEIN NHAX"/>
    <property type="match status" value="1"/>
</dbReference>
<dbReference type="Gene3D" id="3.40.50.620">
    <property type="entry name" value="HUPs"/>
    <property type="match status" value="2"/>
</dbReference>
<comment type="similarity">
    <text evidence="1">Belongs to the universal stress protein A family.</text>
</comment>
<sequence length="287" mass="30715">MTSPDPTDVQDFSHIVHPTDFTAGGEAAFAHALRLALATHGHFYLVHAEKLEIGEDADWAAFPGVRSTLTRWGLLAPDAAPTAVSEKLGLRVTKADVPDEDPTDAILRFTTENRCDLLVLATHAREGLARFLQGSIAESLARRAKIPTLFLPVGHPGFVDAATGKASLRNILLPIDLSTSSGYAASLAFRIADALDCGDTLLHALHVGTPEEMPTAAVDARHESRLRRILADGSVVPRILQTAAEIDADLIVMPTRGRDGLLDALRGSTTEQVLRQAGRPLLAVPVR</sequence>
<accession>A0ABU8XT47</accession>
<evidence type="ECO:0000313" key="3">
    <source>
        <dbReference type="EMBL" id="MEK0084385.1"/>
    </source>
</evidence>
<name>A0ABU8XT47_9PROT</name>
<protein>
    <submittedName>
        <fullName evidence="3">Universal stress protein</fullName>
    </submittedName>
</protein>
<dbReference type="Pfam" id="PF00582">
    <property type="entry name" value="Usp"/>
    <property type="match status" value="2"/>
</dbReference>
<keyword evidence="4" id="KW-1185">Reference proteome</keyword>
<gene>
    <name evidence="3" type="ORF">U1T56_14605</name>
</gene>
<reference evidence="3 4" key="1">
    <citation type="submission" date="2024-01" db="EMBL/GenBank/DDBJ databases">
        <title>Multi-omics insights into the function and evolution of sodium benzoate biodegradation pathways in Benzoatithermus flavus gen. nov., sp. nov. from hot spring.</title>
        <authorList>
            <person name="Hu C.-J."/>
            <person name="Li W.-J."/>
        </authorList>
    </citation>
    <scope>NUCLEOTIDE SEQUENCE [LARGE SCALE GENOMIC DNA]</scope>
    <source>
        <strain evidence="3 4">SYSU G07066</strain>
    </source>
</reference>